<feature type="compositionally biased region" description="Gly residues" evidence="1">
    <location>
        <begin position="228"/>
        <end position="244"/>
    </location>
</feature>
<sequence length="367" mass="37848">MVPPEIVKIADLHKSLLDLLFSKAQHSPQEVLLSFGIGGYLVGAVVGGVVQKSKNLAHPFTSSSNVSLSSSPPSQPSALPGGTTKAGGGGALPPTALLSDAKKEQVSTEFQVVCEQLLVLLSMTEAETRRSFIYSSEEALVTAQNVLLSLGNHILEYTDYVLWQHRGLYCSLLHHVLRRGELDIGTVLPPPATCVLNNASALAPGYTLDLHDLYILYRFMKRSTAGVAGGGGHSLPSGLKGGRGVPFKRKGGKGGGGVGDTSSSSLMGRRGSSSSFDVVDDLPPSETPFSSSHPSIFKERGLSPPMGVHTRDLSSPGPGKEGGDRAASSSLLNVGGLPPKGSPPGVTSTPALANSPQPAAQSSLGGG</sequence>
<dbReference type="RefSeq" id="XP_067916659.1">
    <property type="nucleotide sequence ID" value="XM_068071365.1"/>
</dbReference>
<feature type="region of interest" description="Disordered" evidence="1">
    <location>
        <begin position="228"/>
        <end position="367"/>
    </location>
</feature>
<proteinExistence type="predicted"/>
<evidence type="ECO:0000313" key="3">
    <source>
        <dbReference type="Proteomes" id="UP000221165"/>
    </source>
</evidence>
<dbReference type="VEuPathDB" id="ToxoDB:CSUI_011264"/>
<feature type="compositionally biased region" description="Low complexity" evidence="1">
    <location>
        <begin position="262"/>
        <end position="275"/>
    </location>
</feature>
<dbReference type="EMBL" id="MIGC01010469">
    <property type="protein sequence ID" value="PHJ14925.1"/>
    <property type="molecule type" value="Genomic_DNA"/>
</dbReference>
<keyword evidence="3" id="KW-1185">Reference proteome</keyword>
<evidence type="ECO:0000313" key="2">
    <source>
        <dbReference type="EMBL" id="PHJ14925.1"/>
    </source>
</evidence>
<protein>
    <submittedName>
        <fullName evidence="2">Duf1765 domain containing protein</fullName>
    </submittedName>
</protein>
<comment type="caution">
    <text evidence="2">The sequence shown here is derived from an EMBL/GenBank/DDBJ whole genome shotgun (WGS) entry which is preliminary data.</text>
</comment>
<dbReference type="Proteomes" id="UP000221165">
    <property type="component" value="Unassembled WGS sequence"/>
</dbReference>
<organism evidence="2 3">
    <name type="scientific">Cystoisospora suis</name>
    <dbReference type="NCBI Taxonomy" id="483139"/>
    <lineage>
        <taxon>Eukaryota</taxon>
        <taxon>Sar</taxon>
        <taxon>Alveolata</taxon>
        <taxon>Apicomplexa</taxon>
        <taxon>Conoidasida</taxon>
        <taxon>Coccidia</taxon>
        <taxon>Eucoccidiorida</taxon>
        <taxon>Eimeriorina</taxon>
        <taxon>Sarcocystidae</taxon>
        <taxon>Cystoisospora</taxon>
    </lineage>
</organism>
<feature type="non-terminal residue" evidence="2">
    <location>
        <position position="367"/>
    </location>
</feature>
<reference evidence="2 3" key="1">
    <citation type="journal article" date="2017" name="Int. J. Parasitol.">
        <title>The genome of the protozoan parasite Cystoisospora suis and a reverse vaccinology approach to identify vaccine candidates.</title>
        <authorList>
            <person name="Palmieri N."/>
            <person name="Shrestha A."/>
            <person name="Ruttkowski B."/>
            <person name="Beck T."/>
            <person name="Vogl C."/>
            <person name="Tomley F."/>
            <person name="Blake D.P."/>
            <person name="Joachim A."/>
        </authorList>
    </citation>
    <scope>NUCLEOTIDE SEQUENCE [LARGE SCALE GENOMIC DNA]</scope>
    <source>
        <strain evidence="2 3">Wien I</strain>
    </source>
</reference>
<accession>A0A2C6KEK8</accession>
<feature type="region of interest" description="Disordered" evidence="1">
    <location>
        <begin position="62"/>
        <end position="94"/>
    </location>
</feature>
<feature type="compositionally biased region" description="Low complexity" evidence="1">
    <location>
        <begin position="62"/>
        <end position="83"/>
    </location>
</feature>
<name>A0A2C6KEK8_9APIC</name>
<dbReference type="GeneID" id="94434576"/>
<feature type="compositionally biased region" description="Polar residues" evidence="1">
    <location>
        <begin position="345"/>
        <end position="367"/>
    </location>
</feature>
<evidence type="ECO:0000256" key="1">
    <source>
        <dbReference type="SAM" id="MobiDB-lite"/>
    </source>
</evidence>
<gene>
    <name evidence="2" type="ORF">CSUI_011264</name>
</gene>
<dbReference type="OrthoDB" id="445175at2759"/>
<dbReference type="AlphaFoldDB" id="A0A2C6KEK8"/>